<organism evidence="1 2">
    <name type="scientific">Citrus sinensis</name>
    <name type="common">Sweet orange</name>
    <name type="synonym">Citrus aurantium var. sinensis</name>
    <dbReference type="NCBI Taxonomy" id="2711"/>
    <lineage>
        <taxon>Eukaryota</taxon>
        <taxon>Viridiplantae</taxon>
        <taxon>Streptophyta</taxon>
        <taxon>Embryophyta</taxon>
        <taxon>Tracheophyta</taxon>
        <taxon>Spermatophyta</taxon>
        <taxon>Magnoliopsida</taxon>
        <taxon>eudicotyledons</taxon>
        <taxon>Gunneridae</taxon>
        <taxon>Pentapetalae</taxon>
        <taxon>rosids</taxon>
        <taxon>malvids</taxon>
        <taxon>Sapindales</taxon>
        <taxon>Rutaceae</taxon>
        <taxon>Aurantioideae</taxon>
        <taxon>Citrus</taxon>
    </lineage>
</organism>
<evidence type="ECO:0000313" key="1">
    <source>
        <dbReference type="EMBL" id="KAH9778836.1"/>
    </source>
</evidence>
<name>A0ACB8LZV5_CITSI</name>
<proteinExistence type="predicted"/>
<protein>
    <submittedName>
        <fullName evidence="1">Protein kinase domain-containing protein</fullName>
    </submittedName>
</protein>
<dbReference type="Proteomes" id="UP000829398">
    <property type="component" value="Chromosome 3"/>
</dbReference>
<keyword evidence="2" id="KW-1185">Reference proteome</keyword>
<keyword evidence="1" id="KW-0808">Transferase</keyword>
<reference evidence="2" key="1">
    <citation type="journal article" date="2023" name="Hortic. Res.">
        <title>A chromosome-level phased genome enabling allele-level studies in sweet orange: a case study on citrus Huanglongbing tolerance.</title>
        <authorList>
            <person name="Wu B."/>
            <person name="Yu Q."/>
            <person name="Deng Z."/>
            <person name="Duan Y."/>
            <person name="Luo F."/>
            <person name="Gmitter F. Jr."/>
        </authorList>
    </citation>
    <scope>NUCLEOTIDE SEQUENCE [LARGE SCALE GENOMIC DNA]</scope>
    <source>
        <strain evidence="2">cv. Valencia</strain>
    </source>
</reference>
<comment type="caution">
    <text evidence="1">The sequence shown here is derived from an EMBL/GenBank/DDBJ whole genome shotgun (WGS) entry which is preliminary data.</text>
</comment>
<gene>
    <name evidence="1" type="ORF">KPL71_007485</name>
</gene>
<evidence type="ECO:0000313" key="2">
    <source>
        <dbReference type="Proteomes" id="UP000829398"/>
    </source>
</evidence>
<keyword evidence="1" id="KW-0418">Kinase</keyword>
<accession>A0ACB8LZV5</accession>
<dbReference type="EMBL" id="CM039172">
    <property type="protein sequence ID" value="KAH9778836.1"/>
    <property type="molecule type" value="Genomic_DNA"/>
</dbReference>
<sequence>MASLAMIVQNLTTDQFALLAFKAHVTDPQSVLANNWSISQPICNWVGISCGARHQRVRALNLSNMGLRGTIPPHLGNFSFLMSLDISKNNFHAYLPNELGQLRRLRFISLDYNEFSGSFPSWIGVLSKLQILSLRNNSFTGPIPNSLFNLSRLEKWDSMFNIIDGNIPSRIGNLSSLVNVNLAYNNLQGEIPSEIGNLQNLEILVLGHLDLPPKVSYTLPNLRVFSLGKNKLTGTIPYSITNASKLTGLDLSFNSFSGLIPHTFGNLRFLSVLNLANNYLTTDSPTAEWSFLSSLTNCRNLTTLAVASNPLRGILPPVIGNFSASLQNFYAYDCKLTGNIPHEIGNLRSLIVLSLFINALNGTIPSTVGRLEQLQGLSLYGNNLEGSIPYDLCHLERLNGIRLNGNKLSGPIPQCLASLISLRELNLGSNKFSSSIPSSFWSLEYLLAVNLSSNSLSGSLPSNIQNLQVLINLDLSRNQLSGDIPITIGSLKDLVTLSLASNQFEGPIPQTFGSLTGLESLDLSNNNLSGEIPKSLEALLFLKQLNVSHNKLEGEIPANGPFKYFAPQSFSWNYALCGPTTLQVPPCRANKTEGSNKANRNFLKYVLPPLISTGVMVAIVIVFISCRKKIANKIVKEDLLPLAGWRRTSYLDIQRATDGFNECNLLGRGSFGSVYKGTFSDGTSFAIKVFNLQLDRAFRSFDSECEVLRNVRHRNLIKIFSSCCNNDFRALVLELMPNGSLEKWLYSDNYFLDLLERLNIMIDVALALEYLHHGHSTPVVHCDLKPSNILLDEDMVAHVSDFGLSKLFDEGDDSVTQTMTIATIGYMAPEYGTEGIVSSKCDVYSYGVLLMETFTRKKPTDDMFTGEMSLKKWVKESLPHGLMEVVDTNLLRQEHTSSAEMDCLLSVLHLALDCCMESPDQRIYMTDAAAKLKKIKVSPATFRQGPAEVRRYSGKSDGGPAIFRRIRRWSGDIPANPTVVRRPSVEVRRCPTVVRRSPVVAHESERYVECVDTPELAAGTTGWCLTAPQAKFKLRVGFASGVGGEGWWVEICGCSLGFRDCSSFCSDMSLSQDEA</sequence>